<organism evidence="2">
    <name type="scientific">Hordeum vulgare subsp. vulgare</name>
    <name type="common">Domesticated barley</name>
    <dbReference type="NCBI Taxonomy" id="112509"/>
    <lineage>
        <taxon>Eukaryota</taxon>
        <taxon>Viridiplantae</taxon>
        <taxon>Streptophyta</taxon>
        <taxon>Embryophyta</taxon>
        <taxon>Tracheophyta</taxon>
        <taxon>Spermatophyta</taxon>
        <taxon>Magnoliopsida</taxon>
        <taxon>Liliopsida</taxon>
        <taxon>Poales</taxon>
        <taxon>Poaceae</taxon>
        <taxon>BOP clade</taxon>
        <taxon>Pooideae</taxon>
        <taxon>Triticodae</taxon>
        <taxon>Triticeae</taxon>
        <taxon>Hordeinae</taxon>
        <taxon>Hordeum</taxon>
    </lineage>
</organism>
<feature type="region of interest" description="Disordered" evidence="1">
    <location>
        <begin position="60"/>
        <end position="84"/>
    </location>
</feature>
<sequence length="84" mass="9862">MARYWPCTRCRCGDREVRFWWTQYALQLLDEMDTQANKNRGKKQGNKTQLWSRQQMPFFFSPKTEPATHPGSSLLMSSNSTPTT</sequence>
<dbReference type="EMBL" id="AK376570">
    <property type="protein sequence ID" value="BAK07765.1"/>
    <property type="molecule type" value="mRNA"/>
</dbReference>
<protein>
    <submittedName>
        <fullName evidence="2">Predicted protein</fullName>
    </submittedName>
</protein>
<proteinExistence type="evidence at transcript level"/>
<dbReference type="GeneID" id="123412633"/>
<evidence type="ECO:0000256" key="1">
    <source>
        <dbReference type="SAM" id="MobiDB-lite"/>
    </source>
</evidence>
<accession>F2EK93</accession>
<evidence type="ECO:0000313" key="2">
    <source>
        <dbReference type="EMBL" id="BAK07765.1"/>
    </source>
</evidence>
<dbReference type="AlphaFoldDB" id="F2EK93"/>
<name>F2EK93_HORVV</name>
<feature type="compositionally biased region" description="Polar residues" evidence="1">
    <location>
        <begin position="70"/>
        <end position="84"/>
    </location>
</feature>
<dbReference type="RefSeq" id="XP_044961518.1">
    <property type="nucleotide sequence ID" value="XM_045105583.1"/>
</dbReference>
<dbReference type="KEGG" id="hvg:123412633"/>
<reference evidence="2" key="1">
    <citation type="journal article" date="2011" name="Plant Physiol.">
        <title>Comprehensive sequence analysis of 24,783 barley full-length cDNAs derived from 12 clone libraries.</title>
        <authorList>
            <person name="Matsumoto T."/>
            <person name="Tanaka T."/>
            <person name="Sakai H."/>
            <person name="Amano N."/>
            <person name="Kanamori H."/>
            <person name="Kurita K."/>
            <person name="Kikuta A."/>
            <person name="Kamiya K."/>
            <person name="Yamamoto M."/>
            <person name="Ikawa H."/>
            <person name="Fujii N."/>
            <person name="Hori K."/>
            <person name="Itoh T."/>
            <person name="Sato K."/>
        </authorList>
    </citation>
    <scope>NUCLEOTIDE SEQUENCE</scope>
    <source>
        <tissue evidence="2">Flower</tissue>
    </source>
</reference>